<evidence type="ECO:0000313" key="1">
    <source>
        <dbReference type="EMBL" id="EHK25378.1"/>
    </source>
</evidence>
<dbReference type="GeneID" id="25790930"/>
<proteinExistence type="predicted"/>
<keyword evidence="2" id="KW-1185">Reference proteome</keyword>
<accession>G9MIR1</accession>
<sequence>MNAKNKQKAYKIPFMEQIHWRKSQRKCRLFFLFLFSRRLQLFISARSEGLWDPGSKFFVPQFFILIFIPWDSQITRTKLGVGLLNSVIMDTWGSRAAVGFDGIVAWHRFGRVILWGVGQTRKGGKALQRD</sequence>
<protein>
    <submittedName>
        <fullName evidence="1">Uncharacterized protein</fullName>
    </submittedName>
</protein>
<dbReference type="EMBL" id="ABDF02000003">
    <property type="protein sequence ID" value="EHK25378.1"/>
    <property type="molecule type" value="Genomic_DNA"/>
</dbReference>
<reference evidence="1 2" key="1">
    <citation type="journal article" date="2011" name="Genome Biol.">
        <title>Comparative genome sequence analysis underscores mycoparasitism as the ancestral life style of Trichoderma.</title>
        <authorList>
            <person name="Kubicek C.P."/>
            <person name="Herrera-Estrella A."/>
            <person name="Seidl-Seiboth V."/>
            <person name="Martinez D.A."/>
            <person name="Druzhinina I.S."/>
            <person name="Thon M."/>
            <person name="Zeilinger S."/>
            <person name="Casas-Flores S."/>
            <person name="Horwitz B.A."/>
            <person name="Mukherjee P.K."/>
            <person name="Mukherjee M."/>
            <person name="Kredics L."/>
            <person name="Alcaraz L.D."/>
            <person name="Aerts A."/>
            <person name="Antal Z."/>
            <person name="Atanasova L."/>
            <person name="Cervantes-Badillo M.G."/>
            <person name="Challacombe J."/>
            <person name="Chertkov O."/>
            <person name="McCluskey K."/>
            <person name="Coulpier F."/>
            <person name="Deshpande N."/>
            <person name="von Doehren H."/>
            <person name="Ebbole D.J."/>
            <person name="Esquivel-Naranjo E.U."/>
            <person name="Fekete E."/>
            <person name="Flipphi M."/>
            <person name="Glaser F."/>
            <person name="Gomez-Rodriguez E.Y."/>
            <person name="Gruber S."/>
            <person name="Han C."/>
            <person name="Henrissat B."/>
            <person name="Hermosa R."/>
            <person name="Hernandez-Onate M."/>
            <person name="Karaffa L."/>
            <person name="Kosti I."/>
            <person name="Le Crom S."/>
            <person name="Lindquist E."/>
            <person name="Lucas S."/>
            <person name="Luebeck M."/>
            <person name="Luebeck P.S."/>
            <person name="Margeot A."/>
            <person name="Metz B."/>
            <person name="Misra M."/>
            <person name="Nevalainen H."/>
            <person name="Omann M."/>
            <person name="Packer N."/>
            <person name="Perrone G."/>
            <person name="Uresti-Rivera E.E."/>
            <person name="Salamov A."/>
            <person name="Schmoll M."/>
            <person name="Seiboth B."/>
            <person name="Shapiro H."/>
            <person name="Sukno S."/>
            <person name="Tamayo-Ramos J.A."/>
            <person name="Tisch D."/>
            <person name="Wiest A."/>
            <person name="Wilkinson H.H."/>
            <person name="Zhang M."/>
            <person name="Coutinho P.M."/>
            <person name="Kenerley C.M."/>
            <person name="Monte E."/>
            <person name="Baker S.E."/>
            <person name="Grigoriev I.V."/>
        </authorList>
    </citation>
    <scope>NUCLEOTIDE SEQUENCE [LARGE SCALE GENOMIC DNA]</scope>
    <source>
        <strain evidence="2">Gv29-8 / FGSC 10586</strain>
    </source>
</reference>
<evidence type="ECO:0000313" key="2">
    <source>
        <dbReference type="Proteomes" id="UP000007115"/>
    </source>
</evidence>
<dbReference type="RefSeq" id="XP_013959587.1">
    <property type="nucleotide sequence ID" value="XM_014104112.1"/>
</dbReference>
<comment type="caution">
    <text evidence="1">The sequence shown here is derived from an EMBL/GenBank/DDBJ whole genome shotgun (WGS) entry which is preliminary data.</text>
</comment>
<dbReference type="InParanoid" id="G9MIR1"/>
<dbReference type="AlphaFoldDB" id="G9MIR1"/>
<dbReference type="Proteomes" id="UP000007115">
    <property type="component" value="Unassembled WGS sequence"/>
</dbReference>
<gene>
    <name evidence="1" type="ORF">TRIVIDRAFT_215417</name>
</gene>
<dbReference type="VEuPathDB" id="FungiDB:TRIVIDRAFT_215417"/>
<organism evidence="1 2">
    <name type="scientific">Hypocrea virens (strain Gv29-8 / FGSC 10586)</name>
    <name type="common">Gliocladium virens</name>
    <name type="synonym">Trichoderma virens</name>
    <dbReference type="NCBI Taxonomy" id="413071"/>
    <lineage>
        <taxon>Eukaryota</taxon>
        <taxon>Fungi</taxon>
        <taxon>Dikarya</taxon>
        <taxon>Ascomycota</taxon>
        <taxon>Pezizomycotina</taxon>
        <taxon>Sordariomycetes</taxon>
        <taxon>Hypocreomycetidae</taxon>
        <taxon>Hypocreales</taxon>
        <taxon>Hypocreaceae</taxon>
        <taxon>Trichoderma</taxon>
    </lineage>
</organism>
<dbReference type="HOGENOM" id="CLU_1938458_0_0_1"/>
<name>G9MIR1_HYPVG</name>